<organism evidence="2 3">
    <name type="scientific">Amphritea balenae</name>
    <dbReference type="NCBI Taxonomy" id="452629"/>
    <lineage>
        <taxon>Bacteria</taxon>
        <taxon>Pseudomonadati</taxon>
        <taxon>Pseudomonadota</taxon>
        <taxon>Gammaproteobacteria</taxon>
        <taxon>Oceanospirillales</taxon>
        <taxon>Oceanospirillaceae</taxon>
        <taxon>Amphritea</taxon>
    </lineage>
</organism>
<comment type="caution">
    <text evidence="2">The sequence shown here is derived from an EMBL/GenBank/DDBJ whole genome shotgun (WGS) entry which is preliminary data.</text>
</comment>
<name>A0A3P1SIZ5_9GAMM</name>
<keyword evidence="3" id="KW-1185">Reference proteome</keyword>
<dbReference type="RefSeq" id="WP_124927918.1">
    <property type="nucleotide sequence ID" value="NZ_BMOH01000010.1"/>
</dbReference>
<dbReference type="EMBL" id="RQXV01000015">
    <property type="protein sequence ID" value="RRC96994.1"/>
    <property type="molecule type" value="Genomic_DNA"/>
</dbReference>
<evidence type="ECO:0000256" key="1">
    <source>
        <dbReference type="SAM" id="Phobius"/>
    </source>
</evidence>
<dbReference type="Pfam" id="PF11137">
    <property type="entry name" value="DUF2909"/>
    <property type="match status" value="1"/>
</dbReference>
<feature type="transmembrane region" description="Helical" evidence="1">
    <location>
        <begin position="6"/>
        <end position="25"/>
    </location>
</feature>
<protein>
    <submittedName>
        <fullName evidence="2">Twin transmembrane helix small protein</fullName>
    </submittedName>
</protein>
<keyword evidence="1" id="KW-0472">Membrane</keyword>
<gene>
    <name evidence="2" type="ORF">EHS89_19855</name>
</gene>
<dbReference type="NCBIfam" id="NF033233">
    <property type="entry name" value="twin_helix"/>
    <property type="match status" value="1"/>
</dbReference>
<dbReference type="Proteomes" id="UP000267535">
    <property type="component" value="Unassembled WGS sequence"/>
</dbReference>
<proteinExistence type="predicted"/>
<accession>A0A3P1SIZ5</accession>
<reference evidence="2 3" key="1">
    <citation type="submission" date="2018-11" db="EMBL/GenBank/DDBJ databases">
        <title>The draft genome sequence of Amphritea balenae JAMM 1525T.</title>
        <authorList>
            <person name="Fang Z."/>
            <person name="Zhang Y."/>
            <person name="Han X."/>
        </authorList>
    </citation>
    <scope>NUCLEOTIDE SEQUENCE [LARGE SCALE GENOMIC DNA]</scope>
    <source>
        <strain evidence="2 3">JAMM 1525</strain>
    </source>
</reference>
<dbReference type="AlphaFoldDB" id="A0A3P1SIZ5"/>
<dbReference type="InterPro" id="IPR021313">
    <property type="entry name" value="DUF2909"/>
</dbReference>
<sequence>MIKSLIVFIFIAIIISLFAGLYFLLKDQSRSHRTVQSLVLRVSLAIFLLLIILLGVYSGDLQLRTAFPIPDS</sequence>
<evidence type="ECO:0000313" key="2">
    <source>
        <dbReference type="EMBL" id="RRC96994.1"/>
    </source>
</evidence>
<keyword evidence="1" id="KW-1133">Transmembrane helix</keyword>
<feature type="transmembrane region" description="Helical" evidence="1">
    <location>
        <begin position="37"/>
        <end position="57"/>
    </location>
</feature>
<keyword evidence="1 2" id="KW-0812">Transmembrane</keyword>
<evidence type="ECO:0000313" key="3">
    <source>
        <dbReference type="Proteomes" id="UP000267535"/>
    </source>
</evidence>